<keyword evidence="3" id="KW-1185">Reference proteome</keyword>
<keyword evidence="1" id="KW-0732">Signal</keyword>
<dbReference type="RefSeq" id="WP_146888362.1">
    <property type="nucleotide sequence ID" value="NZ_BJXB01000025.1"/>
</dbReference>
<sequence length="164" mass="17692">MKKSVLMLSAACVLSLGSAFAAPEDNLAGTELCIDNNSFTAQVGGLGATSQKVAQTLYDYFVDTAKANKIPFKEMGDKACTNWAVDFSVQATNGNPRAWLTTITVSDDGAFASLNKDDLYPYPVVIWWNTYFGYSASNDGLGQYLIDGGVELIDSLLESYLKVN</sequence>
<reference evidence="2 3" key="1">
    <citation type="submission" date="2019-07" db="EMBL/GenBank/DDBJ databases">
        <title>Whole genome shotgun sequence of Deinococcus cellulosilyticus NBRC 106333.</title>
        <authorList>
            <person name="Hosoyama A."/>
            <person name="Uohara A."/>
            <person name="Ohji S."/>
            <person name="Ichikawa N."/>
        </authorList>
    </citation>
    <scope>NUCLEOTIDE SEQUENCE [LARGE SCALE GENOMIC DNA]</scope>
    <source>
        <strain evidence="2 3">NBRC 106333</strain>
    </source>
</reference>
<comment type="caution">
    <text evidence="2">The sequence shown here is derived from an EMBL/GenBank/DDBJ whole genome shotgun (WGS) entry which is preliminary data.</text>
</comment>
<protein>
    <submittedName>
        <fullName evidence="2">Uncharacterized protein</fullName>
    </submittedName>
</protein>
<proteinExistence type="predicted"/>
<accession>A0A511N8Q4</accession>
<feature type="chain" id="PRO_5022144547" evidence="1">
    <location>
        <begin position="22"/>
        <end position="164"/>
    </location>
</feature>
<feature type="signal peptide" evidence="1">
    <location>
        <begin position="1"/>
        <end position="21"/>
    </location>
</feature>
<dbReference type="EMBL" id="BJXB01000025">
    <property type="protein sequence ID" value="GEM48866.1"/>
    <property type="molecule type" value="Genomic_DNA"/>
</dbReference>
<dbReference type="Proteomes" id="UP000321306">
    <property type="component" value="Unassembled WGS sequence"/>
</dbReference>
<organism evidence="2 3">
    <name type="scientific">Deinococcus cellulosilyticus (strain DSM 18568 / NBRC 106333 / KACC 11606 / 5516J-15)</name>
    <dbReference type="NCBI Taxonomy" id="1223518"/>
    <lineage>
        <taxon>Bacteria</taxon>
        <taxon>Thermotogati</taxon>
        <taxon>Deinococcota</taxon>
        <taxon>Deinococci</taxon>
        <taxon>Deinococcales</taxon>
        <taxon>Deinococcaceae</taxon>
        <taxon>Deinococcus</taxon>
    </lineage>
</organism>
<evidence type="ECO:0000313" key="3">
    <source>
        <dbReference type="Proteomes" id="UP000321306"/>
    </source>
</evidence>
<gene>
    <name evidence="2" type="ORF">DC3_45010</name>
</gene>
<name>A0A511N8Q4_DEIC1</name>
<dbReference type="OrthoDB" id="68722at2"/>
<evidence type="ECO:0000256" key="1">
    <source>
        <dbReference type="SAM" id="SignalP"/>
    </source>
</evidence>
<evidence type="ECO:0000313" key="2">
    <source>
        <dbReference type="EMBL" id="GEM48866.1"/>
    </source>
</evidence>
<dbReference type="AlphaFoldDB" id="A0A511N8Q4"/>